<evidence type="ECO:0000313" key="3">
    <source>
        <dbReference type="Proteomes" id="UP001167160"/>
    </source>
</evidence>
<dbReference type="SUPFAM" id="SSF46785">
    <property type="entry name" value="Winged helix' DNA-binding domain"/>
    <property type="match status" value="1"/>
</dbReference>
<dbReference type="Proteomes" id="UP001167160">
    <property type="component" value="Unassembled WGS sequence"/>
</dbReference>
<dbReference type="SMART" id="SM00347">
    <property type="entry name" value="HTH_MARR"/>
    <property type="match status" value="1"/>
</dbReference>
<dbReference type="PANTHER" id="PTHR33164:SF106">
    <property type="entry name" value="TRANSCRIPTIONAL REGULATORY PROTEIN"/>
    <property type="match status" value="1"/>
</dbReference>
<feature type="domain" description="HTH marR-type" evidence="1">
    <location>
        <begin position="1"/>
        <end position="133"/>
    </location>
</feature>
<gene>
    <name evidence="2" type="ORF">M1E25_03145</name>
</gene>
<dbReference type="RefSeq" id="WP_251409138.1">
    <property type="nucleotide sequence ID" value="NZ_JAMQGM010000007.1"/>
</dbReference>
<reference evidence="2" key="1">
    <citation type="journal article" date="2023" name="Int. J. Syst. Evol. Microbiol.">
        <title>Streptomyces meridianus sp. nov. isolated from brackish water of the Tagus estuary in Alcochete, Portugal.</title>
        <authorList>
            <person name="Santos J.D.N."/>
            <person name="Klimek D."/>
            <person name="Calusinska M."/>
            <person name="Lobo Da Cunha A."/>
            <person name="Catita J."/>
            <person name="Goncalves H."/>
            <person name="Gonzalez I."/>
            <person name="Reyes F."/>
            <person name="Lage O.M."/>
        </authorList>
    </citation>
    <scope>NUCLEOTIDE SEQUENCE</scope>
    <source>
        <strain evidence="2">MTZ3.1</strain>
    </source>
</reference>
<dbReference type="InterPro" id="IPR036390">
    <property type="entry name" value="WH_DNA-bd_sf"/>
</dbReference>
<dbReference type="Gene3D" id="1.10.10.10">
    <property type="entry name" value="Winged helix-like DNA-binding domain superfamily/Winged helix DNA-binding domain"/>
    <property type="match status" value="1"/>
</dbReference>
<dbReference type="PANTHER" id="PTHR33164">
    <property type="entry name" value="TRANSCRIPTIONAL REGULATOR, MARR FAMILY"/>
    <property type="match status" value="1"/>
</dbReference>
<dbReference type="InterPro" id="IPR000835">
    <property type="entry name" value="HTH_MarR-typ"/>
</dbReference>
<accession>A0ABT0X233</accession>
<proteinExistence type="predicted"/>
<dbReference type="EMBL" id="JAMQGM010000007">
    <property type="protein sequence ID" value="MCM2576360.1"/>
    <property type="molecule type" value="Genomic_DNA"/>
</dbReference>
<sequence>MSGIAVRMRMLQQSFDAFDEAAATLLGLNRTDLRCLDLILADDPMSAGELTTAAKLSPAATTTAIDRLERAGFVTRNRDAANRRRVLVAATEAARAAEREVYGPVGEAGIMALRRYGEDQLAVILDFLETARRVQEEQTARLKGLPVRG</sequence>
<dbReference type="CDD" id="cd00090">
    <property type="entry name" value="HTH_ARSR"/>
    <property type="match status" value="1"/>
</dbReference>
<dbReference type="PROSITE" id="PS50995">
    <property type="entry name" value="HTH_MARR_2"/>
    <property type="match status" value="1"/>
</dbReference>
<dbReference type="Pfam" id="PF01047">
    <property type="entry name" value="MarR"/>
    <property type="match status" value="1"/>
</dbReference>
<keyword evidence="3" id="KW-1185">Reference proteome</keyword>
<dbReference type="InterPro" id="IPR039422">
    <property type="entry name" value="MarR/SlyA-like"/>
</dbReference>
<evidence type="ECO:0000259" key="1">
    <source>
        <dbReference type="PROSITE" id="PS50995"/>
    </source>
</evidence>
<dbReference type="InterPro" id="IPR036388">
    <property type="entry name" value="WH-like_DNA-bd_sf"/>
</dbReference>
<name>A0ABT0X233_9ACTN</name>
<organism evidence="2 3">
    <name type="scientific">Streptomyces meridianus</name>
    <dbReference type="NCBI Taxonomy" id="2938945"/>
    <lineage>
        <taxon>Bacteria</taxon>
        <taxon>Bacillati</taxon>
        <taxon>Actinomycetota</taxon>
        <taxon>Actinomycetes</taxon>
        <taxon>Kitasatosporales</taxon>
        <taxon>Streptomycetaceae</taxon>
        <taxon>Streptomyces</taxon>
    </lineage>
</organism>
<dbReference type="InterPro" id="IPR011991">
    <property type="entry name" value="ArsR-like_HTH"/>
</dbReference>
<protein>
    <submittedName>
        <fullName evidence="2">MarR family transcriptional regulator</fullName>
    </submittedName>
</protein>
<evidence type="ECO:0000313" key="2">
    <source>
        <dbReference type="EMBL" id="MCM2576360.1"/>
    </source>
</evidence>
<comment type="caution">
    <text evidence="2">The sequence shown here is derived from an EMBL/GenBank/DDBJ whole genome shotgun (WGS) entry which is preliminary data.</text>
</comment>